<feature type="domain" description="Formyl transferase C-terminal" evidence="10">
    <location>
        <begin position="205"/>
        <end position="306"/>
    </location>
</feature>
<keyword evidence="12" id="KW-1185">Reference proteome</keyword>
<dbReference type="InterPro" id="IPR044135">
    <property type="entry name" value="Met-tRNA-FMT_C"/>
</dbReference>
<protein>
    <recommendedName>
        <fullName evidence="4 8">Methionyl-tRNA formyltransferase</fullName>
        <ecNumber evidence="3 8">2.1.2.9</ecNumber>
    </recommendedName>
</protein>
<dbReference type="Gene3D" id="3.10.25.10">
    <property type="entry name" value="Formyl transferase, C-terminal domain"/>
    <property type="match status" value="1"/>
</dbReference>
<dbReference type="InterPro" id="IPR041711">
    <property type="entry name" value="Met-tRNA-FMT_N"/>
</dbReference>
<dbReference type="InterPro" id="IPR011034">
    <property type="entry name" value="Formyl_transferase-like_C_sf"/>
</dbReference>
<comment type="catalytic activity">
    <reaction evidence="7 8">
        <text>L-methionyl-tRNA(fMet) + (6R)-10-formyltetrahydrofolate = N-formyl-L-methionyl-tRNA(fMet) + (6S)-5,6,7,8-tetrahydrofolate + H(+)</text>
        <dbReference type="Rhea" id="RHEA:24380"/>
        <dbReference type="Rhea" id="RHEA-COMP:9952"/>
        <dbReference type="Rhea" id="RHEA-COMP:9953"/>
        <dbReference type="ChEBI" id="CHEBI:15378"/>
        <dbReference type="ChEBI" id="CHEBI:57453"/>
        <dbReference type="ChEBI" id="CHEBI:78530"/>
        <dbReference type="ChEBI" id="CHEBI:78844"/>
        <dbReference type="ChEBI" id="CHEBI:195366"/>
        <dbReference type="EC" id="2.1.2.9"/>
    </reaction>
</comment>
<dbReference type="Pfam" id="PF00551">
    <property type="entry name" value="Formyl_trans_N"/>
    <property type="match status" value="1"/>
</dbReference>
<evidence type="ECO:0000256" key="2">
    <source>
        <dbReference type="ARBA" id="ARBA00010699"/>
    </source>
</evidence>
<dbReference type="NCBIfam" id="TIGR00460">
    <property type="entry name" value="fmt"/>
    <property type="match status" value="1"/>
</dbReference>
<dbReference type="PANTHER" id="PTHR11138:SF5">
    <property type="entry name" value="METHIONYL-TRNA FORMYLTRANSFERASE, MITOCHONDRIAL"/>
    <property type="match status" value="1"/>
</dbReference>
<evidence type="ECO:0000256" key="6">
    <source>
        <dbReference type="ARBA" id="ARBA00022917"/>
    </source>
</evidence>
<dbReference type="PROSITE" id="PS00373">
    <property type="entry name" value="GART"/>
    <property type="match status" value="1"/>
</dbReference>
<dbReference type="SUPFAM" id="SSF53328">
    <property type="entry name" value="Formyltransferase"/>
    <property type="match status" value="1"/>
</dbReference>
<reference evidence="12" key="1">
    <citation type="journal article" date="2019" name="Int. J. Syst. Evol. Microbiol.">
        <title>The Global Catalogue of Microorganisms (GCM) 10K type strain sequencing project: providing services to taxonomists for standard genome sequencing and annotation.</title>
        <authorList>
            <consortium name="The Broad Institute Genomics Platform"/>
            <consortium name="The Broad Institute Genome Sequencing Center for Infectious Disease"/>
            <person name="Wu L."/>
            <person name="Ma J."/>
        </authorList>
    </citation>
    <scope>NUCLEOTIDE SEQUENCE [LARGE SCALE GENOMIC DNA]</scope>
    <source>
        <strain evidence="12">JCM 18204</strain>
    </source>
</reference>
<dbReference type="EMBL" id="BAABJE010000005">
    <property type="protein sequence ID" value="GAA4790503.1"/>
    <property type="molecule type" value="Genomic_DNA"/>
</dbReference>
<dbReference type="InterPro" id="IPR037022">
    <property type="entry name" value="Formyl_trans_C_sf"/>
</dbReference>
<dbReference type="Pfam" id="PF02911">
    <property type="entry name" value="Formyl_trans_C"/>
    <property type="match status" value="1"/>
</dbReference>
<dbReference type="InterPro" id="IPR002376">
    <property type="entry name" value="Formyl_transf_N"/>
</dbReference>
<dbReference type="CDD" id="cd08646">
    <property type="entry name" value="FMT_core_Met-tRNA-FMT_N"/>
    <property type="match status" value="1"/>
</dbReference>
<dbReference type="InterPro" id="IPR005794">
    <property type="entry name" value="Fmt"/>
</dbReference>
<proteinExistence type="inferred from homology"/>
<dbReference type="EC" id="2.1.2.9" evidence="3 8"/>
<name>A0ABP9B6Z0_9GAMM</name>
<feature type="domain" description="Formyl transferase N-terminal" evidence="9">
    <location>
        <begin position="6"/>
        <end position="178"/>
    </location>
</feature>
<dbReference type="InterPro" id="IPR036477">
    <property type="entry name" value="Formyl_transf_N_sf"/>
</dbReference>
<evidence type="ECO:0000259" key="9">
    <source>
        <dbReference type="Pfam" id="PF00551"/>
    </source>
</evidence>
<accession>A0ABP9B6Z0</accession>
<evidence type="ECO:0000256" key="4">
    <source>
        <dbReference type="ARBA" id="ARBA00016014"/>
    </source>
</evidence>
<sequence>MSLRIVFAGTPAFAVPCLRAAARHGEVVAVYTQPDRPAGRGRALTPSPVKLEALQRGIEVLQPETLKAQVSRDALRALKPDLMIVVAYGLILPQKILDIPTHGCWNVHASLLPRWRGAAPIQRAIEAGDRETGVCLMRMEKGLDTGPVLLSQALAIGAQETGGQLHDRLSELGAQVLADGLGLLRAGIVPVARPQPDDGVTYAHKLDKHEAKLDWSQPATALANKVRAFNPWPVAEAELAGERVRIHGAIALDTTLHAAHDPAPGTVLAAGRDGIDIACGDGALRIRSLQREGGRIITAADYLNARRDLMPPAA</sequence>
<comment type="similarity">
    <text evidence="2 8">Belongs to the Fmt family.</text>
</comment>
<comment type="caution">
    <text evidence="11">The sequence shown here is derived from an EMBL/GenBank/DDBJ whole genome shotgun (WGS) entry which is preliminary data.</text>
</comment>
<keyword evidence="5 8" id="KW-0808">Transferase</keyword>
<evidence type="ECO:0000256" key="5">
    <source>
        <dbReference type="ARBA" id="ARBA00022679"/>
    </source>
</evidence>
<evidence type="ECO:0000256" key="3">
    <source>
        <dbReference type="ARBA" id="ARBA00012261"/>
    </source>
</evidence>
<dbReference type="Gene3D" id="3.40.50.170">
    <property type="entry name" value="Formyl transferase, N-terminal domain"/>
    <property type="match status" value="1"/>
</dbReference>
<organism evidence="11 12">
    <name type="scientific">Lysobacter hankyongensis</name>
    <dbReference type="NCBI Taxonomy" id="1176535"/>
    <lineage>
        <taxon>Bacteria</taxon>
        <taxon>Pseudomonadati</taxon>
        <taxon>Pseudomonadota</taxon>
        <taxon>Gammaproteobacteria</taxon>
        <taxon>Lysobacterales</taxon>
        <taxon>Lysobacteraceae</taxon>
        <taxon>Lysobacter</taxon>
    </lineage>
</organism>
<comment type="function">
    <text evidence="1 8">Attaches a formyl group to the free amino group of methionyl-tRNA(fMet). The formyl group appears to play a dual role in the initiator identity of N-formylmethionyl-tRNA by promoting its recognition by IF2 and preventing the misappropriation of this tRNA by the elongation apparatus.</text>
</comment>
<dbReference type="InterPro" id="IPR005793">
    <property type="entry name" value="Formyl_trans_C"/>
</dbReference>
<feature type="binding site" evidence="8">
    <location>
        <begin position="110"/>
        <end position="113"/>
    </location>
    <ligand>
        <name>(6S)-5,6,7,8-tetrahydrofolate</name>
        <dbReference type="ChEBI" id="CHEBI:57453"/>
    </ligand>
</feature>
<dbReference type="CDD" id="cd08704">
    <property type="entry name" value="Met_tRNA_FMT_C"/>
    <property type="match status" value="1"/>
</dbReference>
<evidence type="ECO:0000256" key="7">
    <source>
        <dbReference type="ARBA" id="ARBA00048558"/>
    </source>
</evidence>
<evidence type="ECO:0000313" key="12">
    <source>
        <dbReference type="Proteomes" id="UP001499959"/>
    </source>
</evidence>
<dbReference type="Proteomes" id="UP001499959">
    <property type="component" value="Unassembled WGS sequence"/>
</dbReference>
<dbReference type="SUPFAM" id="SSF50486">
    <property type="entry name" value="FMT C-terminal domain-like"/>
    <property type="match status" value="1"/>
</dbReference>
<dbReference type="RefSeq" id="WP_345302668.1">
    <property type="nucleotide sequence ID" value="NZ_BAABJE010000005.1"/>
</dbReference>
<gene>
    <name evidence="8 11" type="primary">fmt</name>
    <name evidence="11" type="ORF">GCM10023307_14780</name>
</gene>
<evidence type="ECO:0000259" key="10">
    <source>
        <dbReference type="Pfam" id="PF02911"/>
    </source>
</evidence>
<evidence type="ECO:0000256" key="1">
    <source>
        <dbReference type="ARBA" id="ARBA00002606"/>
    </source>
</evidence>
<dbReference type="InterPro" id="IPR001555">
    <property type="entry name" value="GART_AS"/>
</dbReference>
<keyword evidence="6 8" id="KW-0648">Protein biosynthesis</keyword>
<dbReference type="PANTHER" id="PTHR11138">
    <property type="entry name" value="METHIONYL-TRNA FORMYLTRANSFERASE"/>
    <property type="match status" value="1"/>
</dbReference>
<evidence type="ECO:0000313" key="11">
    <source>
        <dbReference type="EMBL" id="GAA4790503.1"/>
    </source>
</evidence>
<dbReference type="HAMAP" id="MF_00182">
    <property type="entry name" value="Formyl_trans"/>
    <property type="match status" value="1"/>
</dbReference>
<evidence type="ECO:0000256" key="8">
    <source>
        <dbReference type="HAMAP-Rule" id="MF_00182"/>
    </source>
</evidence>